<dbReference type="InterPro" id="IPR052727">
    <property type="entry name" value="Rab4/Rab5_effector"/>
</dbReference>
<keyword evidence="2" id="KW-1185">Reference proteome</keyword>
<dbReference type="Proteomes" id="UP000282087">
    <property type="component" value="Unassembled WGS sequence"/>
</dbReference>
<comment type="caution">
    <text evidence="1">The sequence shown here is derived from an EMBL/GenBank/DDBJ whole genome shotgun (WGS) entry which is preliminary data.</text>
</comment>
<sequence length="589" mass="64949">MNGLYADSTRTARVLETLLSPRSLDARVLQVDKRSTEIKPFQFSGIVWMALKLSGLGFCRHRDFLCFKQMDLIKDDMGEEIGYMVLHSIDPLADELAVSSFDSYAPMGATWPPLNLAHQTRNRSSSSIGISTDGFVRGFISLAIVFKRVDDDRVTMFAHGQFNPGGRLPPVLGDNCIAEWLTSMANTVQSGQAKNLSLLLTGQRQSLNDQTSSRQRCGVCAGALFFWDTPRNCRGCWKPCCRTCRVIKPIFCAHYHPNRGSAAGGPCMETFCLSCVCAVIPSGATINARLLKRLAKKRKQTPVFSRLTMTASSITDGSILQQQLQSIAASEDLLTNAEMSSISVLSSCESEKHQQHRLVISARPKKRAYVPPTGQKEDQNDDGGMAAASIMLEVLEHYQVRRAGTASVVSGVSSTNAGTSLRSFTSTDLGSASTNHFNSLQLGRYPSGHSLLAHNQSFRQQIPSHLITASATARQGQVSLERYGIQAQSSFWLPRQSVLVRKAKESSPPFDEEYYQRQLQNYLLHTNSSRSLASVLSRSSYGGMPTMVPQPLILQESNVLSEYCRDTRAAINYSTPSGPPDMVIYRRFK</sequence>
<dbReference type="PANTHER" id="PTHR13510:SF44">
    <property type="entry name" value="RABENOSYN-5"/>
    <property type="match status" value="1"/>
</dbReference>
<gene>
    <name evidence="1" type="ORF">DD238_006968</name>
</gene>
<dbReference type="AlphaFoldDB" id="A0A3M6VCV7"/>
<reference evidence="1 2" key="1">
    <citation type="submission" date="2018-06" db="EMBL/GenBank/DDBJ databases">
        <title>Comparative genomics of downy mildews reveals potential adaptations to biotrophy.</title>
        <authorList>
            <person name="Fletcher K."/>
            <person name="Klosterman S.J."/>
            <person name="Derevnina L."/>
            <person name="Martin F."/>
            <person name="Koike S."/>
            <person name="Reyes Chin-Wo S."/>
            <person name="Mou B."/>
            <person name="Michelmore R."/>
        </authorList>
    </citation>
    <scope>NUCLEOTIDE SEQUENCE [LARGE SCALE GENOMIC DNA]</scope>
    <source>
        <strain evidence="1 2">R14</strain>
    </source>
</reference>
<evidence type="ECO:0000313" key="2">
    <source>
        <dbReference type="Proteomes" id="UP000282087"/>
    </source>
</evidence>
<protein>
    <recommendedName>
        <fullName evidence="3">FYVE-type domain-containing protein</fullName>
    </recommendedName>
</protein>
<proteinExistence type="predicted"/>
<organism evidence="1 2">
    <name type="scientific">Peronospora effusa</name>
    <dbReference type="NCBI Taxonomy" id="542832"/>
    <lineage>
        <taxon>Eukaryota</taxon>
        <taxon>Sar</taxon>
        <taxon>Stramenopiles</taxon>
        <taxon>Oomycota</taxon>
        <taxon>Peronosporomycetes</taxon>
        <taxon>Peronosporales</taxon>
        <taxon>Peronosporaceae</taxon>
        <taxon>Peronospora</taxon>
    </lineage>
</organism>
<dbReference type="VEuPathDB" id="FungiDB:DD237_007234"/>
<name>A0A3M6VCV7_9STRA</name>
<evidence type="ECO:0008006" key="3">
    <source>
        <dbReference type="Google" id="ProtNLM"/>
    </source>
</evidence>
<dbReference type="EMBL" id="QLLG01000430">
    <property type="protein sequence ID" value="RMX63256.1"/>
    <property type="molecule type" value="Genomic_DNA"/>
</dbReference>
<dbReference type="OrthoDB" id="60711at2759"/>
<evidence type="ECO:0000313" key="1">
    <source>
        <dbReference type="EMBL" id="RMX63256.1"/>
    </source>
</evidence>
<dbReference type="PANTHER" id="PTHR13510">
    <property type="entry name" value="FYVE-FINGER-CONTAINING RAB5 EFFECTOR PROTEIN RABENOSYN-5-RELATED"/>
    <property type="match status" value="1"/>
</dbReference>
<accession>A0A3M6VCV7</accession>